<dbReference type="PROSITE" id="PS51257">
    <property type="entry name" value="PROKAR_LIPOPROTEIN"/>
    <property type="match status" value="1"/>
</dbReference>
<organism evidence="2 3">
    <name type="scientific">Hyphomonas oceanitis SCH89</name>
    <dbReference type="NCBI Taxonomy" id="1280953"/>
    <lineage>
        <taxon>Bacteria</taxon>
        <taxon>Pseudomonadati</taxon>
        <taxon>Pseudomonadota</taxon>
        <taxon>Alphaproteobacteria</taxon>
        <taxon>Hyphomonadales</taxon>
        <taxon>Hyphomonadaceae</taxon>
        <taxon>Hyphomonas</taxon>
    </lineage>
</organism>
<name>A0A059G3J5_9PROT</name>
<dbReference type="AlphaFoldDB" id="A0A059G3J5"/>
<reference evidence="2 3" key="1">
    <citation type="journal article" date="2014" name="Antonie Van Leeuwenhoek">
        <title>Hyphomonas beringensis sp. nov. and Hyphomonas chukchiensis sp. nov., isolated from surface seawater of the Bering Sea and Chukchi Sea.</title>
        <authorList>
            <person name="Li C."/>
            <person name="Lai Q."/>
            <person name="Li G."/>
            <person name="Dong C."/>
            <person name="Wang J."/>
            <person name="Liao Y."/>
            <person name="Shao Z."/>
        </authorList>
    </citation>
    <scope>NUCLEOTIDE SEQUENCE [LARGE SCALE GENOMIC DNA]</scope>
    <source>
        <strain evidence="2 3">SCH89</strain>
    </source>
</reference>
<evidence type="ECO:0000313" key="3">
    <source>
        <dbReference type="Proteomes" id="UP000024942"/>
    </source>
</evidence>
<evidence type="ECO:0008006" key="4">
    <source>
        <dbReference type="Google" id="ProtNLM"/>
    </source>
</evidence>
<dbReference type="OrthoDB" id="8592692at2"/>
<sequence length="141" mass="14386">MRALLAGATAMILLGACTGMGGTDMDGAAEGPAPMAASGHEKIRFEGKRATKAERAACEAAGGEVGPGGMLGYDQCVRPYADAGQACKGTEDCEGRCLLSADSDDEMGQPTEDGICQANDSPFGCYSEVNDGMAQYTICVD</sequence>
<protein>
    <recommendedName>
        <fullName evidence="4">Lipoprotein</fullName>
    </recommendedName>
</protein>
<dbReference type="PATRIC" id="fig|1280953.3.peg.3251"/>
<dbReference type="RefSeq" id="WP_051625001.1">
    <property type="nucleotide sequence ID" value="NZ_ARYL01000031.1"/>
</dbReference>
<feature type="chain" id="PRO_5001572939" description="Lipoprotein" evidence="1">
    <location>
        <begin position="22"/>
        <end position="141"/>
    </location>
</feature>
<keyword evidence="1" id="KW-0732">Signal</keyword>
<dbReference type="Proteomes" id="UP000024942">
    <property type="component" value="Unassembled WGS sequence"/>
</dbReference>
<gene>
    <name evidence="2" type="ORF">HOC_16226</name>
</gene>
<comment type="caution">
    <text evidence="2">The sequence shown here is derived from an EMBL/GenBank/DDBJ whole genome shotgun (WGS) entry which is preliminary data.</text>
</comment>
<dbReference type="STRING" id="1280953.HOC_16226"/>
<accession>A0A059G3J5</accession>
<evidence type="ECO:0000313" key="2">
    <source>
        <dbReference type="EMBL" id="KDA01309.1"/>
    </source>
</evidence>
<proteinExistence type="predicted"/>
<dbReference type="EMBL" id="ARYL01000031">
    <property type="protein sequence ID" value="KDA01309.1"/>
    <property type="molecule type" value="Genomic_DNA"/>
</dbReference>
<feature type="signal peptide" evidence="1">
    <location>
        <begin position="1"/>
        <end position="21"/>
    </location>
</feature>
<evidence type="ECO:0000256" key="1">
    <source>
        <dbReference type="SAM" id="SignalP"/>
    </source>
</evidence>
<keyword evidence="3" id="KW-1185">Reference proteome</keyword>